<organism evidence="1 2">
    <name type="scientific">Candidatus Magnetominusculus xianensis</name>
    <dbReference type="NCBI Taxonomy" id="1748249"/>
    <lineage>
        <taxon>Bacteria</taxon>
        <taxon>Pseudomonadati</taxon>
        <taxon>Nitrospirota</taxon>
        <taxon>Nitrospiria</taxon>
        <taxon>Nitrospirales</taxon>
        <taxon>Nitrospiraceae</taxon>
        <taxon>Candidatus Magnetominusculus</taxon>
    </lineage>
</organism>
<accession>A0ABR5SLF2</accession>
<reference evidence="1 2" key="1">
    <citation type="submission" date="2015-11" db="EMBL/GenBank/DDBJ databases">
        <authorList>
            <person name="Lin W."/>
        </authorList>
    </citation>
    <scope>NUCLEOTIDE SEQUENCE [LARGE SCALE GENOMIC DNA]</scope>
    <source>
        <strain evidence="1 2">HCH-1</strain>
    </source>
</reference>
<dbReference type="RefSeq" id="WP_085051311.1">
    <property type="nucleotide sequence ID" value="NZ_LNQR01000030.1"/>
</dbReference>
<evidence type="ECO:0000313" key="2">
    <source>
        <dbReference type="Proteomes" id="UP000060487"/>
    </source>
</evidence>
<proteinExistence type="predicted"/>
<evidence type="ECO:0000313" key="1">
    <source>
        <dbReference type="EMBL" id="KWT91666.1"/>
    </source>
</evidence>
<gene>
    <name evidence="1" type="ORF">ASN18_0784</name>
</gene>
<dbReference type="EMBL" id="LNQR01000030">
    <property type="protein sequence ID" value="KWT91666.1"/>
    <property type="molecule type" value="Genomic_DNA"/>
</dbReference>
<dbReference type="Proteomes" id="UP000060487">
    <property type="component" value="Unassembled WGS sequence"/>
</dbReference>
<protein>
    <submittedName>
        <fullName evidence="1">Integrase</fullName>
    </submittedName>
</protein>
<sequence>MLKKTWYIMDCICGKRLSPILKDVIPILETHKEIVIDSGTRDKICKISPATIDRLLSEEKKRYQLKGKSHTNPPWAVNFSLGVSSLYGNKVCATIHI</sequence>
<keyword evidence="2" id="KW-1185">Reference proteome</keyword>
<name>A0ABR5SLF2_9BACT</name>
<comment type="caution">
    <text evidence="1">The sequence shown here is derived from an EMBL/GenBank/DDBJ whole genome shotgun (WGS) entry which is preliminary data.</text>
</comment>